<dbReference type="InterPro" id="IPR038770">
    <property type="entry name" value="Na+/solute_symporter_sf"/>
</dbReference>
<comment type="similarity">
    <text evidence="2">Belongs to the auxin efflux carrier (TC 2.A.69) family.</text>
</comment>
<dbReference type="KEGG" id="kvl:KVU_0039"/>
<feature type="transmembrane region" description="Helical" evidence="8">
    <location>
        <begin position="125"/>
        <end position="148"/>
    </location>
</feature>
<dbReference type="OrthoDB" id="7329340at2"/>
<dbReference type="GO" id="GO:0005886">
    <property type="term" value="C:plasma membrane"/>
    <property type="evidence" value="ECO:0007669"/>
    <property type="project" value="UniProtKB-SubCell"/>
</dbReference>
<protein>
    <submittedName>
        <fullName evidence="9">Malonate transporter, putative</fullName>
    </submittedName>
</protein>
<evidence type="ECO:0000256" key="7">
    <source>
        <dbReference type="ARBA" id="ARBA00023136"/>
    </source>
</evidence>
<feature type="transmembrane region" description="Helical" evidence="8">
    <location>
        <begin position="98"/>
        <end position="119"/>
    </location>
</feature>
<keyword evidence="10" id="KW-1185">Reference proteome</keyword>
<accession>F9Y7R2</accession>
<organism evidence="9 10">
    <name type="scientific">Ketogulonicigenium vulgare (strain WSH-001)</name>
    <dbReference type="NCBI Taxonomy" id="759362"/>
    <lineage>
        <taxon>Bacteria</taxon>
        <taxon>Pseudomonadati</taxon>
        <taxon>Pseudomonadota</taxon>
        <taxon>Alphaproteobacteria</taxon>
        <taxon>Rhodobacterales</taxon>
        <taxon>Roseobacteraceae</taxon>
        <taxon>Ketogulonicigenium</taxon>
    </lineage>
</organism>
<dbReference type="eggNOG" id="COG0679">
    <property type="taxonomic scope" value="Bacteria"/>
</dbReference>
<feature type="transmembrane region" description="Helical" evidence="8">
    <location>
        <begin position="63"/>
        <end position="86"/>
    </location>
</feature>
<dbReference type="InterPro" id="IPR004776">
    <property type="entry name" value="Mem_transp_PIN-like"/>
</dbReference>
<dbReference type="EMBL" id="CP002018">
    <property type="protein sequence ID" value="AEM39878.1"/>
    <property type="molecule type" value="Genomic_DNA"/>
</dbReference>
<comment type="subcellular location">
    <subcellularLocation>
        <location evidence="1">Cell membrane</location>
        <topology evidence="1">Multi-pass membrane protein</topology>
    </subcellularLocation>
</comment>
<keyword evidence="6 8" id="KW-1133">Transmembrane helix</keyword>
<evidence type="ECO:0000313" key="10">
    <source>
        <dbReference type="Proteomes" id="UP000000692"/>
    </source>
</evidence>
<keyword evidence="7 8" id="KW-0472">Membrane</keyword>
<feature type="transmembrane region" description="Helical" evidence="8">
    <location>
        <begin position="286"/>
        <end position="306"/>
    </location>
</feature>
<dbReference type="PANTHER" id="PTHR36838:SF3">
    <property type="entry name" value="TRANSPORTER AUXIN EFFLUX CARRIER EC FAMILY"/>
    <property type="match status" value="1"/>
</dbReference>
<feature type="transmembrane region" description="Helical" evidence="8">
    <location>
        <begin position="227"/>
        <end position="249"/>
    </location>
</feature>
<dbReference type="HOGENOM" id="CLU_056175_2_1_5"/>
<feature type="transmembrane region" description="Helical" evidence="8">
    <location>
        <begin position="193"/>
        <end position="215"/>
    </location>
</feature>
<evidence type="ECO:0000256" key="4">
    <source>
        <dbReference type="ARBA" id="ARBA00022475"/>
    </source>
</evidence>
<keyword evidence="4" id="KW-1003">Cell membrane</keyword>
<gene>
    <name evidence="9" type="ordered locus">KVU_0039</name>
</gene>
<reference evidence="9 10" key="1">
    <citation type="journal article" date="2011" name="J. Bacteriol.">
        <title>Complete genome sequence of the industrial strain Ketogulonicigenium vulgare WSH-001.</title>
        <authorList>
            <person name="Liu L."/>
            <person name="Li Y."/>
            <person name="Zhang J."/>
            <person name="Zhou Z."/>
            <person name="Liu J."/>
            <person name="Li X."/>
            <person name="Zhou J."/>
            <person name="Du G."/>
            <person name="Wang L."/>
            <person name="Chen J."/>
        </authorList>
    </citation>
    <scope>NUCLEOTIDE SEQUENCE [LARGE SCALE GENOMIC DNA]</scope>
    <source>
        <strain evidence="9 10">WSH-001</strain>
    </source>
</reference>
<feature type="transmembrane region" description="Helical" evidence="8">
    <location>
        <begin position="255"/>
        <end position="274"/>
    </location>
</feature>
<dbReference type="Pfam" id="PF03547">
    <property type="entry name" value="Mem_trans"/>
    <property type="match status" value="1"/>
</dbReference>
<dbReference type="PANTHER" id="PTHR36838">
    <property type="entry name" value="AUXIN EFFLUX CARRIER FAMILY PROTEIN"/>
    <property type="match status" value="1"/>
</dbReference>
<name>F9Y7R2_KETVW</name>
<dbReference type="PATRIC" id="fig|759362.5.peg.44"/>
<dbReference type="Proteomes" id="UP000000692">
    <property type="component" value="Chromosome"/>
</dbReference>
<evidence type="ECO:0000256" key="1">
    <source>
        <dbReference type="ARBA" id="ARBA00004651"/>
    </source>
</evidence>
<keyword evidence="3" id="KW-0813">Transport</keyword>
<evidence type="ECO:0000256" key="6">
    <source>
        <dbReference type="ARBA" id="ARBA00022989"/>
    </source>
</evidence>
<dbReference type="Gene3D" id="1.20.1530.20">
    <property type="match status" value="1"/>
</dbReference>
<feature type="transmembrane region" description="Helical" evidence="8">
    <location>
        <begin position="6"/>
        <end position="26"/>
    </location>
</feature>
<evidence type="ECO:0000256" key="5">
    <source>
        <dbReference type="ARBA" id="ARBA00022692"/>
    </source>
</evidence>
<evidence type="ECO:0000256" key="2">
    <source>
        <dbReference type="ARBA" id="ARBA00010145"/>
    </source>
</evidence>
<dbReference type="GO" id="GO:0055085">
    <property type="term" value="P:transmembrane transport"/>
    <property type="evidence" value="ECO:0007669"/>
    <property type="project" value="InterPro"/>
</dbReference>
<sequence length="308" mass="32663">MLAVFYQILPFFGLVVLGFGAGRTGFFPAEATQYLTKFVFYFALSAMMLRFAATMPIHEVLSLPFVLAYVIGTGLVYGLVMLVARLRGRSLGEMAMEGFTTSVANSTFLGLPVIVTLMGDWAIGPLMMVVVLDYTFFVALMVVLMSLAENGRVSWQVGPAVLRGLLRNPMIVALALGLVIAGFGLTLPEPVDHFLALLTNAATPGALFALGASLATRPAEPAGAAMWLAGAKLILHPLSVGIMALLVFHVPTDPAHVMIAVAAMPVASSTFILAQQYGVAVQRISTTILLTTLFSALTVPIVMGWLGV</sequence>
<keyword evidence="5 8" id="KW-0812">Transmembrane</keyword>
<evidence type="ECO:0000256" key="8">
    <source>
        <dbReference type="SAM" id="Phobius"/>
    </source>
</evidence>
<dbReference type="AlphaFoldDB" id="F9Y7R2"/>
<proteinExistence type="inferred from homology"/>
<evidence type="ECO:0000256" key="3">
    <source>
        <dbReference type="ARBA" id="ARBA00022448"/>
    </source>
</evidence>
<feature type="transmembrane region" description="Helical" evidence="8">
    <location>
        <begin position="38"/>
        <end position="57"/>
    </location>
</feature>
<evidence type="ECO:0000313" key="9">
    <source>
        <dbReference type="EMBL" id="AEM39878.1"/>
    </source>
</evidence>
<dbReference type="RefSeq" id="WP_013383292.1">
    <property type="nucleotide sequence ID" value="NC_017384.1"/>
</dbReference>
<feature type="transmembrane region" description="Helical" evidence="8">
    <location>
        <begin position="169"/>
        <end position="187"/>
    </location>
</feature>